<dbReference type="PANTHER" id="PTHR35678:SF1">
    <property type="entry name" value="PROTEIN STPG4"/>
    <property type="match status" value="1"/>
</dbReference>
<dbReference type="OrthoDB" id="6228811at2759"/>
<dbReference type="AlphaFoldDB" id="A0A3P8YGU2"/>
<dbReference type="Proteomes" id="UP000265140">
    <property type="component" value="Chromosome 6"/>
</dbReference>
<protein>
    <submittedName>
        <fullName evidence="1">Uncharacterized protein</fullName>
    </submittedName>
</protein>
<dbReference type="GO" id="GO:0001940">
    <property type="term" value="C:male pronucleus"/>
    <property type="evidence" value="ECO:0007669"/>
    <property type="project" value="TreeGrafter"/>
</dbReference>
<dbReference type="GO" id="GO:0001939">
    <property type="term" value="C:female pronucleus"/>
    <property type="evidence" value="ECO:0007669"/>
    <property type="project" value="TreeGrafter"/>
</dbReference>
<evidence type="ECO:0000313" key="1">
    <source>
        <dbReference type="Ensembl" id="ENSELUP00000015799.2"/>
    </source>
</evidence>
<dbReference type="Bgee" id="ENSELUG00000015705">
    <property type="expression patterns" value="Expressed in pharyngeal gill and 5 other cell types or tissues"/>
</dbReference>
<dbReference type="CTD" id="285051"/>
<dbReference type="RefSeq" id="XP_010903180.2">
    <property type="nucleotide sequence ID" value="XM_010904878.4"/>
</dbReference>
<evidence type="ECO:0000313" key="2">
    <source>
        <dbReference type="Proteomes" id="UP000265140"/>
    </source>
</evidence>
<reference evidence="1" key="2">
    <citation type="submission" date="2020-02" db="EMBL/GenBank/DDBJ databases">
        <title>Esox lucius (northern pike) genome, fEsoLuc1, primary haplotype.</title>
        <authorList>
            <person name="Myers G."/>
            <person name="Karagic N."/>
            <person name="Meyer A."/>
            <person name="Pippel M."/>
            <person name="Reichard M."/>
            <person name="Winkler S."/>
            <person name="Tracey A."/>
            <person name="Sims Y."/>
            <person name="Howe K."/>
            <person name="Rhie A."/>
            <person name="Formenti G."/>
            <person name="Durbin R."/>
            <person name="Fedrigo O."/>
            <person name="Jarvis E.D."/>
        </authorList>
    </citation>
    <scope>NUCLEOTIDE SEQUENCE [LARGE SCALE GENOMIC DNA]</scope>
</reference>
<dbReference type="GO" id="GO:0003682">
    <property type="term" value="F:chromatin binding"/>
    <property type="evidence" value="ECO:0007669"/>
    <property type="project" value="TreeGrafter"/>
</dbReference>
<dbReference type="Ensembl" id="ENSELUT00000024992.3">
    <property type="protein sequence ID" value="ENSELUP00000015799.2"/>
    <property type="gene ID" value="ENSELUG00000015705.3"/>
</dbReference>
<keyword evidence="2" id="KW-1185">Reference proteome</keyword>
<reference evidence="1" key="4">
    <citation type="submission" date="2025-09" db="UniProtKB">
        <authorList>
            <consortium name="Ensembl"/>
        </authorList>
    </citation>
    <scope>IDENTIFICATION</scope>
</reference>
<sequence length="237" mass="26934">MTAGEFFFSKDIDISHHDASHMTAEQGNKKRDHCDRGGWWKVTLKETPIPGSYHVRDFIEEAGLNPVPRTYGFKGSGRDFPMQLRKGDLLLPGAYDFIDSTQDALRRQTSYSFKNCPRPNNYTLGIRDKDIDLSPCHYNVSEKPVAKIPCKHMMFRSAVQRASFVPREGPAPGHYNMRTSPTLGVTSCFKSTVPRLHSVRSRTPGPGTYEPTWQMGHRLGTEANKGRVHDLFFRNLF</sequence>
<dbReference type="GO" id="GO:0044727">
    <property type="term" value="P:epigenetic programing of male pronucleus"/>
    <property type="evidence" value="ECO:0007669"/>
    <property type="project" value="TreeGrafter"/>
</dbReference>
<dbReference type="GO" id="GO:0042585">
    <property type="term" value="C:germinal vesicle"/>
    <property type="evidence" value="ECO:0007669"/>
    <property type="project" value="TreeGrafter"/>
</dbReference>
<dbReference type="GeneID" id="105030793"/>
<dbReference type="PANTHER" id="PTHR35678">
    <property type="entry name" value="PROTEIN STPG4"/>
    <property type="match status" value="1"/>
</dbReference>
<dbReference type="InParanoid" id="A0A3P8YGU2"/>
<name>A0A3P8YGU2_ESOLU</name>
<reference evidence="1" key="3">
    <citation type="submission" date="2025-08" db="UniProtKB">
        <authorList>
            <consortium name="Ensembl"/>
        </authorList>
    </citation>
    <scope>IDENTIFICATION</scope>
</reference>
<organism evidence="1 2">
    <name type="scientific">Esox lucius</name>
    <name type="common">Northern pike</name>
    <dbReference type="NCBI Taxonomy" id="8010"/>
    <lineage>
        <taxon>Eukaryota</taxon>
        <taxon>Metazoa</taxon>
        <taxon>Chordata</taxon>
        <taxon>Craniata</taxon>
        <taxon>Vertebrata</taxon>
        <taxon>Euteleostomi</taxon>
        <taxon>Actinopterygii</taxon>
        <taxon>Neopterygii</taxon>
        <taxon>Teleostei</taxon>
        <taxon>Protacanthopterygii</taxon>
        <taxon>Esociformes</taxon>
        <taxon>Esocidae</taxon>
        <taxon>Esox</taxon>
    </lineage>
</organism>
<accession>A0A3P8YGU2</accession>
<proteinExistence type="predicted"/>
<dbReference type="GO" id="GO:0042393">
    <property type="term" value="F:histone binding"/>
    <property type="evidence" value="ECO:0007669"/>
    <property type="project" value="TreeGrafter"/>
</dbReference>
<reference evidence="2" key="1">
    <citation type="journal article" date="2014" name="PLoS ONE">
        <title>The genome and linkage map of the northern pike (Esox lucius): conserved synteny revealed between the salmonid sister group and the Neoteleostei.</title>
        <authorList>
            <person name="Rondeau E.B."/>
            <person name="Minkley D.R."/>
            <person name="Leong J.S."/>
            <person name="Messmer A.M."/>
            <person name="Jantzen J.R."/>
            <person name="von Schalburg K.R."/>
            <person name="Lemon C."/>
            <person name="Bird N.H."/>
            <person name="Koop B.F."/>
        </authorList>
    </citation>
    <scope>NUCLEOTIDE SEQUENCE</scope>
</reference>
<dbReference type="KEGG" id="els:105030793"/>
<dbReference type="GeneTree" id="ENSGT00940000167263"/>
<dbReference type="OMA" id="PCHYNVT"/>